<evidence type="ECO:0000256" key="1">
    <source>
        <dbReference type="SAM" id="MobiDB-lite"/>
    </source>
</evidence>
<evidence type="ECO:0000313" key="3">
    <source>
        <dbReference type="EMBL" id="JAG91672.1"/>
    </source>
</evidence>
<name>A0A0C9SCV9_AMBAM</name>
<organism evidence="3">
    <name type="scientific">Amblyomma americanum</name>
    <name type="common">Lone star tick</name>
    <dbReference type="NCBI Taxonomy" id="6943"/>
    <lineage>
        <taxon>Eukaryota</taxon>
        <taxon>Metazoa</taxon>
        <taxon>Ecdysozoa</taxon>
        <taxon>Arthropoda</taxon>
        <taxon>Chelicerata</taxon>
        <taxon>Arachnida</taxon>
        <taxon>Acari</taxon>
        <taxon>Parasitiformes</taxon>
        <taxon>Ixodida</taxon>
        <taxon>Ixodoidea</taxon>
        <taxon>Ixodidae</taxon>
        <taxon>Amblyomminae</taxon>
        <taxon>Amblyomma</taxon>
    </lineage>
</organism>
<dbReference type="EMBL" id="GBZX01001068">
    <property type="protein sequence ID" value="JAG91672.1"/>
    <property type="molecule type" value="mRNA"/>
</dbReference>
<sequence>MIRVHLQLVAILLSAVFVEAGNVQSIEGHGRCRQQQCNPWFPQESRCPNGCLCHPRATNEAFGVCLNPRQMLPYGFMRPPIGNPIYPRTPSPRTVRRFQQRQ</sequence>
<feature type="chain" id="PRO_5002212968" evidence="2">
    <location>
        <begin position="21"/>
        <end position="102"/>
    </location>
</feature>
<feature type="signal peptide" evidence="2">
    <location>
        <begin position="1"/>
        <end position="20"/>
    </location>
</feature>
<reference evidence="3" key="1">
    <citation type="journal article" date="2015" name="PLoS ONE">
        <title>An Insight into the Sialome of the Lone Star Tick, Amblyomma americanum, with a Glimpse on Its Time Dependent Gene Expression.</title>
        <authorList>
            <person name="Karim S."/>
            <person name="Ribeiro J.M."/>
        </authorList>
    </citation>
    <scope>NUCLEOTIDE SEQUENCE</scope>
    <source>
        <tissue evidence="3">Salivary gland</tissue>
    </source>
</reference>
<accession>A0A0C9SCV9</accession>
<dbReference type="AlphaFoldDB" id="A0A0C9SCV9"/>
<evidence type="ECO:0000256" key="2">
    <source>
        <dbReference type="SAM" id="SignalP"/>
    </source>
</evidence>
<feature type="region of interest" description="Disordered" evidence="1">
    <location>
        <begin position="83"/>
        <end position="102"/>
    </location>
</feature>
<protein>
    <submittedName>
        <fullName evidence="3">Putative secreted protein</fullName>
    </submittedName>
</protein>
<proteinExistence type="evidence at transcript level"/>
<keyword evidence="2" id="KW-0732">Signal</keyword>